<feature type="non-terminal residue" evidence="3">
    <location>
        <position position="393"/>
    </location>
</feature>
<dbReference type="GO" id="GO:0000981">
    <property type="term" value="F:DNA-binding transcription factor activity, RNA polymerase II-specific"/>
    <property type="evidence" value="ECO:0007669"/>
    <property type="project" value="InterPro"/>
</dbReference>
<sequence length="393" mass="45384">MKHNNNINRSGFNSPIEHLLNASKIAFSPDNSNKTEISSIKQDIISQDNNDPTKVLEKSNEISSPTFYLPSMLKKDTPNILTKNSTKERQNISTENSESKSTITESRKRKRNRKIKSCKFCYRRHIKCDKIKPICNVCQDKGFAECSYYYDDEIADGELSKKIKQGAQIPSSIDNPSFSSSSMCNTAKNLLIVDENLREEIEFAEEYERIGKSFGKSIARDESIVEKVKSKSRPNPLLQTPTITVKDERILFFGPTCFRSSLSKIDKEGGTLRRIFQVWDLFKKEKDKFRKNLKFSLAQETKFLDHESSEKHLLKDIVQVIPKTKQDLRYYVSLYFESPLYETLRILNQNTVSSYIDEVFEVEEGSDKIINITFTNKRNYYKAGIILYILGLT</sequence>
<gene>
    <name evidence="3" type="ORF">HANVADRAFT_126</name>
</gene>
<keyword evidence="4" id="KW-1185">Reference proteome</keyword>
<organism evidence="3 4">
    <name type="scientific">Hanseniaspora valbyensis NRRL Y-1626</name>
    <dbReference type="NCBI Taxonomy" id="766949"/>
    <lineage>
        <taxon>Eukaryota</taxon>
        <taxon>Fungi</taxon>
        <taxon>Dikarya</taxon>
        <taxon>Ascomycota</taxon>
        <taxon>Saccharomycotina</taxon>
        <taxon>Saccharomycetes</taxon>
        <taxon>Saccharomycodales</taxon>
        <taxon>Saccharomycodaceae</taxon>
        <taxon>Hanseniaspora</taxon>
    </lineage>
</organism>
<evidence type="ECO:0000256" key="1">
    <source>
        <dbReference type="SAM" id="MobiDB-lite"/>
    </source>
</evidence>
<evidence type="ECO:0000313" key="4">
    <source>
        <dbReference type="Proteomes" id="UP000092321"/>
    </source>
</evidence>
<evidence type="ECO:0000313" key="3">
    <source>
        <dbReference type="EMBL" id="OBA29071.1"/>
    </source>
</evidence>
<dbReference type="Pfam" id="PF00172">
    <property type="entry name" value="Zn_clus"/>
    <property type="match status" value="1"/>
</dbReference>
<dbReference type="InterPro" id="IPR001138">
    <property type="entry name" value="Zn2Cys6_DnaBD"/>
</dbReference>
<feature type="region of interest" description="Disordered" evidence="1">
    <location>
        <begin position="78"/>
        <end position="108"/>
    </location>
</feature>
<dbReference type="PANTHER" id="PTHR31405:SF8">
    <property type="entry name" value="TRANSCRIPTION FACTOR PDR8-RELATED"/>
    <property type="match status" value="1"/>
</dbReference>
<dbReference type="CDD" id="cd00067">
    <property type="entry name" value="GAL4"/>
    <property type="match status" value="1"/>
</dbReference>
<protein>
    <recommendedName>
        <fullName evidence="2">Zn(2)-C6 fungal-type domain-containing protein</fullName>
    </recommendedName>
</protein>
<dbReference type="InterPro" id="IPR036864">
    <property type="entry name" value="Zn2-C6_fun-type_DNA-bd_sf"/>
</dbReference>
<dbReference type="PROSITE" id="PS50048">
    <property type="entry name" value="ZN2_CY6_FUNGAL_2"/>
    <property type="match status" value="1"/>
</dbReference>
<comment type="caution">
    <text evidence="3">The sequence shown here is derived from an EMBL/GenBank/DDBJ whole genome shotgun (WGS) entry which is preliminary data.</text>
</comment>
<feature type="compositionally biased region" description="Polar residues" evidence="1">
    <location>
        <begin position="91"/>
        <end position="104"/>
    </location>
</feature>
<dbReference type="EMBL" id="LXPE01000001">
    <property type="protein sequence ID" value="OBA29071.1"/>
    <property type="molecule type" value="Genomic_DNA"/>
</dbReference>
<dbReference type="PANTHER" id="PTHR31405">
    <property type="entry name" value="TRANSCRIPTION FACTOR PDR8-RELATED"/>
    <property type="match status" value="1"/>
</dbReference>
<dbReference type="GO" id="GO:0008270">
    <property type="term" value="F:zinc ion binding"/>
    <property type="evidence" value="ECO:0007669"/>
    <property type="project" value="InterPro"/>
</dbReference>
<proteinExistence type="predicted"/>
<reference evidence="4" key="1">
    <citation type="journal article" date="2016" name="Proc. Natl. Acad. Sci. U.S.A.">
        <title>Comparative genomics of biotechnologically important yeasts.</title>
        <authorList>
            <person name="Riley R."/>
            <person name="Haridas S."/>
            <person name="Wolfe K.H."/>
            <person name="Lopes M.R."/>
            <person name="Hittinger C.T."/>
            <person name="Goeker M."/>
            <person name="Salamov A.A."/>
            <person name="Wisecaver J.H."/>
            <person name="Long T.M."/>
            <person name="Calvey C.H."/>
            <person name="Aerts A.L."/>
            <person name="Barry K.W."/>
            <person name="Choi C."/>
            <person name="Clum A."/>
            <person name="Coughlan A.Y."/>
            <person name="Deshpande S."/>
            <person name="Douglass A.P."/>
            <person name="Hanson S.J."/>
            <person name="Klenk H.-P."/>
            <person name="LaButti K.M."/>
            <person name="Lapidus A."/>
            <person name="Lindquist E.A."/>
            <person name="Lipzen A.M."/>
            <person name="Meier-Kolthoff J.P."/>
            <person name="Ohm R.A."/>
            <person name="Otillar R.P."/>
            <person name="Pangilinan J.L."/>
            <person name="Peng Y."/>
            <person name="Rokas A."/>
            <person name="Rosa C.A."/>
            <person name="Scheuner C."/>
            <person name="Sibirny A.A."/>
            <person name="Slot J.C."/>
            <person name="Stielow J.B."/>
            <person name="Sun H."/>
            <person name="Kurtzman C.P."/>
            <person name="Blackwell M."/>
            <person name="Grigoriev I.V."/>
            <person name="Jeffries T.W."/>
        </authorList>
    </citation>
    <scope>NUCLEOTIDE SEQUENCE [LARGE SCALE GENOMIC DNA]</scope>
    <source>
        <strain evidence="4">NRRL Y-1626</strain>
    </source>
</reference>
<name>A0A1B7TJZ9_9ASCO</name>
<dbReference type="SMART" id="SM00066">
    <property type="entry name" value="GAL4"/>
    <property type="match status" value="1"/>
</dbReference>
<dbReference type="InterPro" id="IPR052693">
    <property type="entry name" value="Yeast_MDR_Regulatory"/>
</dbReference>
<dbReference type="OrthoDB" id="4356994at2759"/>
<dbReference type="Gene3D" id="4.10.240.10">
    <property type="entry name" value="Zn(2)-C6 fungal-type DNA-binding domain"/>
    <property type="match status" value="1"/>
</dbReference>
<dbReference type="AlphaFoldDB" id="A0A1B7TJZ9"/>
<dbReference type="SUPFAM" id="SSF57701">
    <property type="entry name" value="Zn2/Cys6 DNA-binding domain"/>
    <property type="match status" value="1"/>
</dbReference>
<feature type="domain" description="Zn(2)-C6 fungal-type" evidence="2">
    <location>
        <begin position="117"/>
        <end position="148"/>
    </location>
</feature>
<accession>A0A1B7TJZ9</accession>
<evidence type="ECO:0000259" key="2">
    <source>
        <dbReference type="PROSITE" id="PS50048"/>
    </source>
</evidence>
<dbReference type="Proteomes" id="UP000092321">
    <property type="component" value="Unassembled WGS sequence"/>
</dbReference>